<dbReference type="InterPro" id="IPR009057">
    <property type="entry name" value="Homeodomain-like_sf"/>
</dbReference>
<dbReference type="InterPro" id="IPR050204">
    <property type="entry name" value="AraC_XylS_family_regulators"/>
</dbReference>
<gene>
    <name evidence="6" type="ORF">SAMN04489740_3665</name>
</gene>
<dbReference type="Pfam" id="PF14525">
    <property type="entry name" value="AraC_binding_2"/>
    <property type="match status" value="1"/>
</dbReference>
<evidence type="ECO:0000313" key="7">
    <source>
        <dbReference type="Proteomes" id="UP000182725"/>
    </source>
</evidence>
<dbReference type="Pfam" id="PF12833">
    <property type="entry name" value="HTH_18"/>
    <property type="match status" value="1"/>
</dbReference>
<keyword evidence="3" id="KW-0804">Transcription</keyword>
<dbReference type="InterPro" id="IPR037923">
    <property type="entry name" value="HTH-like"/>
</dbReference>
<dbReference type="SUPFAM" id="SSF51215">
    <property type="entry name" value="Regulatory protein AraC"/>
    <property type="match status" value="1"/>
</dbReference>
<sequence>MIEPDMLVIPGRSHDKVTLRGHESLENYSRPWRLVPHKKAGFHATVQTWHSRRLLLSRAQGDAIMMYRDAEHLRDGHDRFLLMVLVHEGGLTCEQRGRMTTASQGSIVTLLPKETFWSSAMDGTDATLLFVPVGYLEERGIGADVLAAAAWHGGPLLEGIRALVDRTLELPEDQREQHAIHVEQALLELLVGLIAQYLQSLGSHDAAAEEVRRRVASAIANNYANPSYNVASIAAELGVSRRYLYKVYEGRETSVGALLRSKRLDEAEILLRRQDFGPTLSRIGKSVGFTSAESFGRSFKDRTGTTPSEYRARHKTHGTRRTAD</sequence>
<accession>A0A1H5NFM8</accession>
<evidence type="ECO:0000259" key="5">
    <source>
        <dbReference type="PROSITE" id="PS01124"/>
    </source>
</evidence>
<evidence type="ECO:0000256" key="4">
    <source>
        <dbReference type="SAM" id="MobiDB-lite"/>
    </source>
</evidence>
<dbReference type="AlphaFoldDB" id="A0A1H5NFM8"/>
<keyword evidence="1" id="KW-0805">Transcription regulation</keyword>
<dbReference type="SUPFAM" id="SSF46689">
    <property type="entry name" value="Homeodomain-like"/>
    <property type="match status" value="1"/>
</dbReference>
<dbReference type="InterPro" id="IPR018060">
    <property type="entry name" value="HTH_AraC"/>
</dbReference>
<reference evidence="6 7" key="1">
    <citation type="submission" date="2016-10" db="EMBL/GenBank/DDBJ databases">
        <authorList>
            <person name="de Groot N.N."/>
        </authorList>
    </citation>
    <scope>NUCLEOTIDE SEQUENCE [LARGE SCALE GENOMIC DNA]</scope>
    <source>
        <strain evidence="6 7">DSM 22274</strain>
    </source>
</reference>
<dbReference type="PANTHER" id="PTHR46796">
    <property type="entry name" value="HTH-TYPE TRANSCRIPTIONAL ACTIVATOR RHAS-RELATED"/>
    <property type="match status" value="1"/>
</dbReference>
<dbReference type="Proteomes" id="UP000182725">
    <property type="component" value="Unassembled WGS sequence"/>
</dbReference>
<keyword evidence="2 6" id="KW-0238">DNA-binding</keyword>
<dbReference type="PROSITE" id="PS01124">
    <property type="entry name" value="HTH_ARAC_FAMILY_2"/>
    <property type="match status" value="1"/>
</dbReference>
<evidence type="ECO:0000256" key="3">
    <source>
        <dbReference type="ARBA" id="ARBA00023163"/>
    </source>
</evidence>
<dbReference type="GO" id="GO:0043565">
    <property type="term" value="F:sequence-specific DNA binding"/>
    <property type="evidence" value="ECO:0007669"/>
    <property type="project" value="InterPro"/>
</dbReference>
<evidence type="ECO:0000256" key="1">
    <source>
        <dbReference type="ARBA" id="ARBA00023015"/>
    </source>
</evidence>
<feature type="compositionally biased region" description="Basic residues" evidence="4">
    <location>
        <begin position="312"/>
        <end position="324"/>
    </location>
</feature>
<feature type="region of interest" description="Disordered" evidence="4">
    <location>
        <begin position="298"/>
        <end position="324"/>
    </location>
</feature>
<dbReference type="EMBL" id="FNTV01000001">
    <property type="protein sequence ID" value="SEF00355.1"/>
    <property type="molecule type" value="Genomic_DNA"/>
</dbReference>
<organism evidence="6 7">
    <name type="scientific">Arthrobacter alpinus</name>
    <dbReference type="NCBI Taxonomy" id="656366"/>
    <lineage>
        <taxon>Bacteria</taxon>
        <taxon>Bacillati</taxon>
        <taxon>Actinomycetota</taxon>
        <taxon>Actinomycetes</taxon>
        <taxon>Micrococcales</taxon>
        <taxon>Micrococcaceae</taxon>
        <taxon>Arthrobacter</taxon>
    </lineage>
</organism>
<evidence type="ECO:0000256" key="2">
    <source>
        <dbReference type="ARBA" id="ARBA00023125"/>
    </source>
</evidence>
<dbReference type="SMART" id="SM00342">
    <property type="entry name" value="HTH_ARAC"/>
    <property type="match status" value="1"/>
</dbReference>
<name>A0A1H5NFM8_9MICC</name>
<dbReference type="PANTHER" id="PTHR46796:SF6">
    <property type="entry name" value="ARAC SUBFAMILY"/>
    <property type="match status" value="1"/>
</dbReference>
<dbReference type="RefSeq" id="WP_074712813.1">
    <property type="nucleotide sequence ID" value="NZ_FNTV01000001.1"/>
</dbReference>
<feature type="domain" description="HTH araC/xylS-type" evidence="5">
    <location>
        <begin position="213"/>
        <end position="313"/>
    </location>
</feature>
<dbReference type="PRINTS" id="PR00032">
    <property type="entry name" value="HTHARAC"/>
</dbReference>
<proteinExistence type="predicted"/>
<protein>
    <submittedName>
        <fullName evidence="6">AraC-type DNA-binding protein</fullName>
    </submittedName>
</protein>
<dbReference type="GO" id="GO:0003700">
    <property type="term" value="F:DNA-binding transcription factor activity"/>
    <property type="evidence" value="ECO:0007669"/>
    <property type="project" value="InterPro"/>
</dbReference>
<evidence type="ECO:0000313" key="6">
    <source>
        <dbReference type="EMBL" id="SEF00355.1"/>
    </source>
</evidence>
<dbReference type="Gene3D" id="1.10.10.60">
    <property type="entry name" value="Homeodomain-like"/>
    <property type="match status" value="1"/>
</dbReference>
<dbReference type="InterPro" id="IPR020449">
    <property type="entry name" value="Tscrpt_reg_AraC-type_HTH"/>
</dbReference>
<dbReference type="InterPro" id="IPR035418">
    <property type="entry name" value="AraC-bd_2"/>
</dbReference>